<name>A0A3S0KTR6_9GAMM</name>
<dbReference type="AlphaFoldDB" id="A0A3S0KTR6"/>
<dbReference type="Proteomes" id="UP000267448">
    <property type="component" value="Unassembled WGS sequence"/>
</dbReference>
<dbReference type="EMBL" id="RXNU01000007">
    <property type="protein sequence ID" value="RTR38194.1"/>
    <property type="molecule type" value="Genomic_DNA"/>
</dbReference>
<gene>
    <name evidence="1" type="ORF">EKG38_14615</name>
</gene>
<dbReference type="OrthoDB" id="1489955at2"/>
<accession>A0A3S0KTR6</accession>
<organism evidence="1 2">
    <name type="scientific">Shewanella canadensis</name>
    <dbReference type="NCBI Taxonomy" id="271096"/>
    <lineage>
        <taxon>Bacteria</taxon>
        <taxon>Pseudomonadati</taxon>
        <taxon>Pseudomonadota</taxon>
        <taxon>Gammaproteobacteria</taxon>
        <taxon>Alteromonadales</taxon>
        <taxon>Shewanellaceae</taxon>
        <taxon>Shewanella</taxon>
    </lineage>
</organism>
<reference evidence="1 2" key="1">
    <citation type="submission" date="2018-12" db="EMBL/GenBank/DDBJ databases">
        <authorList>
            <person name="Yu L."/>
        </authorList>
    </citation>
    <scope>NUCLEOTIDE SEQUENCE [LARGE SCALE GENOMIC DNA]</scope>
    <source>
        <strain evidence="1 2">HAW-EB2</strain>
    </source>
</reference>
<dbReference type="RefSeq" id="WP_126520971.1">
    <property type="nucleotide sequence ID" value="NZ_RXNU01000007.1"/>
</dbReference>
<keyword evidence="2" id="KW-1185">Reference proteome</keyword>
<protein>
    <submittedName>
        <fullName evidence="1">Uncharacterized protein</fullName>
    </submittedName>
</protein>
<evidence type="ECO:0000313" key="1">
    <source>
        <dbReference type="EMBL" id="RTR38194.1"/>
    </source>
</evidence>
<comment type="caution">
    <text evidence="1">The sequence shown here is derived from an EMBL/GenBank/DDBJ whole genome shotgun (WGS) entry which is preliminary data.</text>
</comment>
<sequence>MALYINKVFNACGAWGRLEDEYQAELIDIHTVLNQLDNLDYRRESKEFISEKFSSLNWKSRYFLPVGGLPNYGSFKGPPKRVSMLAIKGHIGVDGPMANATYFDSWVTYKAKSASSLGYVSLMLLPLLGEEDRSRSITFEYAVERAKYLEIAEGSQFVLLGISSVPSNMEIIEADSVSRRTITFEPHQVQAGVGLLSYFSEILKQKCSEANSKVSIEQDGETVRLMIKSEAGLEHKVEALLNEYGEVLNGSLAPETFMTDQIQLLALRNKLDMAAMEVKHYQERMSLVQSNYEQRVFSLEEQVTSLNKLLSESITSHRIAQEHVSNLIDKYGKESEVELELISLAKKLDERATDVKKEELENIVRQINSENPKLANEFLTLLRGPLEGVVGNIIYSWLPQLGGIIGTAIR</sequence>
<evidence type="ECO:0000313" key="2">
    <source>
        <dbReference type="Proteomes" id="UP000267448"/>
    </source>
</evidence>
<proteinExistence type="predicted"/>